<protein>
    <submittedName>
        <fullName evidence="1">Uncharacterized protein</fullName>
    </submittedName>
</protein>
<evidence type="ECO:0000313" key="2">
    <source>
        <dbReference type="Proteomes" id="UP000505355"/>
    </source>
</evidence>
<sequence length="79" mass="8888">MKKEKFKTEVTENKIIEKGTGVEYHEVTLRFNAADPKSKFKASSMMTFLIQTDPNYITRMATEDNEPDLSPAAFGLAKG</sequence>
<accession>A0A7D4UMU6</accession>
<evidence type="ECO:0000313" key="1">
    <source>
        <dbReference type="EMBL" id="QKJ28460.1"/>
    </source>
</evidence>
<organism evidence="1 2">
    <name type="scientific">Mucilaginibacter mali</name>
    <dbReference type="NCBI Taxonomy" id="2740462"/>
    <lineage>
        <taxon>Bacteria</taxon>
        <taxon>Pseudomonadati</taxon>
        <taxon>Bacteroidota</taxon>
        <taxon>Sphingobacteriia</taxon>
        <taxon>Sphingobacteriales</taxon>
        <taxon>Sphingobacteriaceae</taxon>
        <taxon>Mucilaginibacter</taxon>
    </lineage>
</organism>
<dbReference type="AlphaFoldDB" id="A0A7D4UMU6"/>
<dbReference type="Proteomes" id="UP000505355">
    <property type="component" value="Chromosome"/>
</dbReference>
<keyword evidence="2" id="KW-1185">Reference proteome</keyword>
<gene>
    <name evidence="1" type="ORF">HQ865_01345</name>
</gene>
<dbReference type="RefSeq" id="WP_173413162.1">
    <property type="nucleotide sequence ID" value="NZ_CP054139.1"/>
</dbReference>
<name>A0A7D4UMU6_9SPHI</name>
<dbReference type="EMBL" id="CP054139">
    <property type="protein sequence ID" value="QKJ28460.1"/>
    <property type="molecule type" value="Genomic_DNA"/>
</dbReference>
<dbReference type="KEGG" id="mmab:HQ865_01345"/>
<reference evidence="1 2" key="1">
    <citation type="submission" date="2020-05" db="EMBL/GenBank/DDBJ databases">
        <title>Mucilaginibacter mali sp. nov.</title>
        <authorList>
            <person name="Kim H.S."/>
            <person name="Lee K.C."/>
            <person name="Suh M.K."/>
            <person name="Kim J.-S."/>
            <person name="Han K.-I."/>
            <person name="Eom M.K."/>
            <person name="Shin Y.K."/>
            <person name="Lee J.-S."/>
        </authorList>
    </citation>
    <scope>NUCLEOTIDE SEQUENCE [LARGE SCALE GENOMIC DNA]</scope>
    <source>
        <strain evidence="1 2">G2-14</strain>
    </source>
</reference>
<proteinExistence type="predicted"/>